<keyword evidence="10" id="KW-0808">Transferase</keyword>
<keyword evidence="6" id="KW-0238">DNA-binding</keyword>
<evidence type="ECO:0000256" key="6">
    <source>
        <dbReference type="ARBA" id="ARBA00023125"/>
    </source>
</evidence>
<dbReference type="InterPro" id="IPR000524">
    <property type="entry name" value="Tscrpt_reg_HTH_GntR"/>
</dbReference>
<keyword evidence="5" id="KW-0805">Transcription regulation</keyword>
<dbReference type="Gene3D" id="1.10.10.10">
    <property type="entry name" value="Winged helix-like DNA-binding domain superfamily/Winged helix DNA-binding domain"/>
    <property type="match status" value="1"/>
</dbReference>
<evidence type="ECO:0000256" key="4">
    <source>
        <dbReference type="ARBA" id="ARBA00022898"/>
    </source>
</evidence>
<evidence type="ECO:0000256" key="7">
    <source>
        <dbReference type="ARBA" id="ARBA00023163"/>
    </source>
</evidence>
<dbReference type="SMART" id="SM00345">
    <property type="entry name" value="HTH_GNTR"/>
    <property type="match status" value="1"/>
</dbReference>
<keyword evidence="4" id="KW-0663">Pyridoxal phosphate</keyword>
<keyword evidence="3 10" id="KW-0032">Aminotransferase</keyword>
<dbReference type="AlphaFoldDB" id="A0A3S1B6W6"/>
<dbReference type="InterPro" id="IPR004839">
    <property type="entry name" value="Aminotransferase_I/II_large"/>
</dbReference>
<dbReference type="EMBL" id="RZNX01000007">
    <property type="protein sequence ID" value="RUT29216.1"/>
    <property type="molecule type" value="Genomic_DNA"/>
</dbReference>
<organism evidence="10 11">
    <name type="scientific">Paenibacillus zeisoli</name>
    <dbReference type="NCBI Taxonomy" id="2496267"/>
    <lineage>
        <taxon>Bacteria</taxon>
        <taxon>Bacillati</taxon>
        <taxon>Bacillota</taxon>
        <taxon>Bacilli</taxon>
        <taxon>Bacillales</taxon>
        <taxon>Paenibacillaceae</taxon>
        <taxon>Paenibacillus</taxon>
    </lineage>
</organism>
<sequence length="511" mass="56782">MEMVLPWETCLQQYRYKYLALYHALRFAIHEGTLPGGTRLPSSRELAQLYGISRGSVAQAYDMLLAEGYVLPEVGRGTYVAPFMTEVTKRTAAQAELPISSWGQRMVDWDLSQTGAWSKRDAATQERGRIGGKGASPASPASHLSFSGGGGDMRHFPHAEWRSALAFAGREAAAGEDLIPDNPFGDESLRAAIAAHLRRSRGIAAEPAQICLFSGSMQAIALLTQLLLGEGEPAVVEDPGYHGIVKAVRACGGRPLQAALDGSGIVPQDWQARLLFVTPGRQFPTGAVLSSARRQELLAWARRKEAVIIEDDYDSEFRWGGRPLEPLKALDKDERVVYVGSFTNTMFASLRIGYAVLPPSLITPMRCAKALYEPTPPAVLEQRALARFMTRGEYDRHLRRMRRIYHARHDTLRSLLSEGELPQLFRALPADAGLHIYALWLRSEEEFQLLCELSVQNGVDFRDARTYGQAPAPPAACFSFAHLQTNELDEGIERLMKSWRLVQEKLNTRYN</sequence>
<name>A0A3S1B6W6_9BACL</name>
<dbReference type="CDD" id="cd07377">
    <property type="entry name" value="WHTH_GntR"/>
    <property type="match status" value="1"/>
</dbReference>
<dbReference type="PRINTS" id="PR00035">
    <property type="entry name" value="HTHGNTR"/>
</dbReference>
<dbReference type="GO" id="GO:0003700">
    <property type="term" value="F:DNA-binding transcription factor activity"/>
    <property type="evidence" value="ECO:0007669"/>
    <property type="project" value="InterPro"/>
</dbReference>
<keyword evidence="11" id="KW-1185">Reference proteome</keyword>
<proteinExistence type="inferred from homology"/>
<protein>
    <submittedName>
        <fullName evidence="10">PLP-dependent aminotransferase family protein</fullName>
    </submittedName>
</protein>
<evidence type="ECO:0000256" key="2">
    <source>
        <dbReference type="ARBA" id="ARBA00005384"/>
    </source>
</evidence>
<dbReference type="GO" id="GO:0003677">
    <property type="term" value="F:DNA binding"/>
    <property type="evidence" value="ECO:0007669"/>
    <property type="project" value="UniProtKB-KW"/>
</dbReference>
<feature type="region of interest" description="Disordered" evidence="8">
    <location>
        <begin position="124"/>
        <end position="146"/>
    </location>
</feature>
<reference evidence="10 11" key="1">
    <citation type="submission" date="2018-12" db="EMBL/GenBank/DDBJ databases">
        <authorList>
            <person name="Sun L."/>
            <person name="Chen Z."/>
        </authorList>
    </citation>
    <scope>NUCLEOTIDE SEQUENCE [LARGE SCALE GENOMIC DNA]</scope>
    <source>
        <strain evidence="10 11">3-5-3</strain>
    </source>
</reference>
<dbReference type="InterPro" id="IPR015421">
    <property type="entry name" value="PyrdxlP-dep_Trfase_major"/>
</dbReference>
<dbReference type="Proteomes" id="UP000272464">
    <property type="component" value="Unassembled WGS sequence"/>
</dbReference>
<keyword evidence="7" id="KW-0804">Transcription</keyword>
<evidence type="ECO:0000256" key="5">
    <source>
        <dbReference type="ARBA" id="ARBA00023015"/>
    </source>
</evidence>
<dbReference type="PROSITE" id="PS50949">
    <property type="entry name" value="HTH_GNTR"/>
    <property type="match status" value="1"/>
</dbReference>
<evidence type="ECO:0000313" key="11">
    <source>
        <dbReference type="Proteomes" id="UP000272464"/>
    </source>
</evidence>
<dbReference type="GO" id="GO:0030170">
    <property type="term" value="F:pyridoxal phosphate binding"/>
    <property type="evidence" value="ECO:0007669"/>
    <property type="project" value="InterPro"/>
</dbReference>
<dbReference type="PANTHER" id="PTHR46577">
    <property type="entry name" value="HTH-TYPE TRANSCRIPTIONAL REGULATORY PROTEIN GABR"/>
    <property type="match status" value="1"/>
</dbReference>
<dbReference type="Pfam" id="PF00392">
    <property type="entry name" value="GntR"/>
    <property type="match status" value="1"/>
</dbReference>
<feature type="domain" description="HTH gntR-type" evidence="9">
    <location>
        <begin position="15"/>
        <end position="83"/>
    </location>
</feature>
<evidence type="ECO:0000256" key="8">
    <source>
        <dbReference type="SAM" id="MobiDB-lite"/>
    </source>
</evidence>
<accession>A0A3S1B6W6</accession>
<dbReference type="OrthoDB" id="9808770at2"/>
<evidence type="ECO:0000256" key="1">
    <source>
        <dbReference type="ARBA" id="ARBA00001933"/>
    </source>
</evidence>
<dbReference type="SUPFAM" id="SSF46785">
    <property type="entry name" value="Winged helix' DNA-binding domain"/>
    <property type="match status" value="1"/>
</dbReference>
<dbReference type="PANTHER" id="PTHR46577:SF1">
    <property type="entry name" value="HTH-TYPE TRANSCRIPTIONAL REGULATORY PROTEIN GABR"/>
    <property type="match status" value="1"/>
</dbReference>
<gene>
    <name evidence="10" type="ORF">EJP77_15580</name>
</gene>
<evidence type="ECO:0000313" key="10">
    <source>
        <dbReference type="EMBL" id="RUT29216.1"/>
    </source>
</evidence>
<dbReference type="SUPFAM" id="SSF53383">
    <property type="entry name" value="PLP-dependent transferases"/>
    <property type="match status" value="1"/>
</dbReference>
<comment type="similarity">
    <text evidence="2">In the C-terminal section; belongs to the class-I pyridoxal-phosphate-dependent aminotransferase family.</text>
</comment>
<dbReference type="InterPro" id="IPR036388">
    <property type="entry name" value="WH-like_DNA-bd_sf"/>
</dbReference>
<dbReference type="CDD" id="cd00609">
    <property type="entry name" value="AAT_like"/>
    <property type="match status" value="1"/>
</dbReference>
<dbReference type="InterPro" id="IPR015424">
    <property type="entry name" value="PyrdxlP-dep_Trfase"/>
</dbReference>
<comment type="cofactor">
    <cofactor evidence="1">
        <name>pyridoxal 5'-phosphate</name>
        <dbReference type="ChEBI" id="CHEBI:597326"/>
    </cofactor>
</comment>
<comment type="caution">
    <text evidence="10">The sequence shown here is derived from an EMBL/GenBank/DDBJ whole genome shotgun (WGS) entry which is preliminary data.</text>
</comment>
<evidence type="ECO:0000259" key="9">
    <source>
        <dbReference type="PROSITE" id="PS50949"/>
    </source>
</evidence>
<dbReference type="GO" id="GO:0008483">
    <property type="term" value="F:transaminase activity"/>
    <property type="evidence" value="ECO:0007669"/>
    <property type="project" value="UniProtKB-KW"/>
</dbReference>
<evidence type="ECO:0000256" key="3">
    <source>
        <dbReference type="ARBA" id="ARBA00022576"/>
    </source>
</evidence>
<dbReference type="Pfam" id="PF00155">
    <property type="entry name" value="Aminotran_1_2"/>
    <property type="match status" value="1"/>
</dbReference>
<dbReference type="InterPro" id="IPR051446">
    <property type="entry name" value="HTH_trans_reg/aminotransferase"/>
</dbReference>
<dbReference type="Gene3D" id="3.40.640.10">
    <property type="entry name" value="Type I PLP-dependent aspartate aminotransferase-like (Major domain)"/>
    <property type="match status" value="1"/>
</dbReference>
<dbReference type="InterPro" id="IPR036390">
    <property type="entry name" value="WH_DNA-bd_sf"/>
</dbReference>